<organism evidence="2 3">
    <name type="scientific">Taeniopygia guttata</name>
    <name type="common">Zebra finch</name>
    <name type="synonym">Poephila guttata</name>
    <dbReference type="NCBI Taxonomy" id="59729"/>
    <lineage>
        <taxon>Eukaryota</taxon>
        <taxon>Metazoa</taxon>
        <taxon>Chordata</taxon>
        <taxon>Craniata</taxon>
        <taxon>Vertebrata</taxon>
        <taxon>Euteleostomi</taxon>
        <taxon>Archelosauria</taxon>
        <taxon>Archosauria</taxon>
        <taxon>Dinosauria</taxon>
        <taxon>Saurischia</taxon>
        <taxon>Theropoda</taxon>
        <taxon>Coelurosauria</taxon>
        <taxon>Aves</taxon>
        <taxon>Neognathae</taxon>
        <taxon>Neoaves</taxon>
        <taxon>Telluraves</taxon>
        <taxon>Australaves</taxon>
        <taxon>Passeriformes</taxon>
        <taxon>Passeroidea</taxon>
        <taxon>Estrildidae</taxon>
        <taxon>Estrildinae</taxon>
        <taxon>Taeniopygia</taxon>
    </lineage>
</organism>
<evidence type="ECO:0000313" key="3">
    <source>
        <dbReference type="Proteomes" id="UP000007754"/>
    </source>
</evidence>
<keyword evidence="3" id="KW-1185">Reference proteome</keyword>
<evidence type="ECO:0000313" key="2">
    <source>
        <dbReference type="Ensembl" id="ENSTGUP00000036179.1"/>
    </source>
</evidence>
<sequence length="159" mass="16982">MKADVTRLPATLSRIPPIAARLQMSERSILSRLASKGTESHPPPVSVTLSHCHIVTLSHCHRVTLPPCHPVTLSHCHTVTLSPCHTAPDTSASSAAWPARAPRATPRLPSHRGPTRPPRATGAPLGPPRPERCPTPGGPTTARCHPPVSPQPRTAPRCW</sequence>
<dbReference type="Proteomes" id="UP000007754">
    <property type="component" value="Unplaced"/>
</dbReference>
<dbReference type="Ensembl" id="ENSTGUT00000044982.1">
    <property type="protein sequence ID" value="ENSTGUP00000036179.1"/>
    <property type="gene ID" value="ENSTGUG00000027665.1"/>
</dbReference>
<evidence type="ECO:0000256" key="1">
    <source>
        <dbReference type="SAM" id="MobiDB-lite"/>
    </source>
</evidence>
<reference evidence="2" key="2">
    <citation type="submission" date="2025-09" db="UniProtKB">
        <authorList>
            <consortium name="Ensembl"/>
        </authorList>
    </citation>
    <scope>IDENTIFICATION</scope>
</reference>
<protein>
    <submittedName>
        <fullName evidence="2">Uncharacterized protein</fullName>
    </submittedName>
</protein>
<feature type="compositionally biased region" description="Low complexity" evidence="1">
    <location>
        <begin position="91"/>
        <end position="108"/>
    </location>
</feature>
<feature type="region of interest" description="Disordered" evidence="1">
    <location>
        <begin position="87"/>
        <end position="159"/>
    </location>
</feature>
<dbReference type="AlphaFoldDB" id="A0A674HK67"/>
<accession>A0A674HK67</accession>
<name>A0A674HK67_TAEGU</name>
<proteinExistence type="predicted"/>
<dbReference type="GeneTree" id="ENSGT00940000177834"/>
<reference evidence="2" key="1">
    <citation type="submission" date="2025-08" db="UniProtKB">
        <authorList>
            <consortium name="Ensembl"/>
        </authorList>
    </citation>
    <scope>IDENTIFICATION</scope>
</reference>
<dbReference type="InParanoid" id="A0A674HK67"/>